<sequence>MEFKIRDRSVNRGNRALMEGCRSYLQLVDPGVRYVEAARIVGINMRTGKRWRNGRTASGGSVAALPIDRSEASPTPSAPLQGVRPGTYGRKTGSTSPTA</sequence>
<protein>
    <recommendedName>
        <fullName evidence="4">Helix-turn-helix domain-containing protein</fullName>
    </recommendedName>
</protein>
<dbReference type="Proteomes" id="UP001501020">
    <property type="component" value="Unassembled WGS sequence"/>
</dbReference>
<evidence type="ECO:0000313" key="3">
    <source>
        <dbReference type="Proteomes" id="UP001501020"/>
    </source>
</evidence>
<accession>A0ABP5K9V2</accession>
<evidence type="ECO:0000256" key="1">
    <source>
        <dbReference type="SAM" id="MobiDB-lite"/>
    </source>
</evidence>
<feature type="region of interest" description="Disordered" evidence="1">
    <location>
        <begin position="50"/>
        <end position="99"/>
    </location>
</feature>
<keyword evidence="3" id="KW-1185">Reference proteome</keyword>
<comment type="caution">
    <text evidence="2">The sequence shown here is derived from an EMBL/GenBank/DDBJ whole genome shotgun (WGS) entry which is preliminary data.</text>
</comment>
<dbReference type="EMBL" id="BAAAMR010000010">
    <property type="protein sequence ID" value="GAA2127025.1"/>
    <property type="molecule type" value="Genomic_DNA"/>
</dbReference>
<proteinExistence type="predicted"/>
<organism evidence="2 3">
    <name type="scientific">Actinomadura napierensis</name>
    <dbReference type="NCBI Taxonomy" id="267854"/>
    <lineage>
        <taxon>Bacteria</taxon>
        <taxon>Bacillati</taxon>
        <taxon>Actinomycetota</taxon>
        <taxon>Actinomycetes</taxon>
        <taxon>Streptosporangiales</taxon>
        <taxon>Thermomonosporaceae</taxon>
        <taxon>Actinomadura</taxon>
    </lineage>
</organism>
<evidence type="ECO:0008006" key="4">
    <source>
        <dbReference type="Google" id="ProtNLM"/>
    </source>
</evidence>
<gene>
    <name evidence="2" type="ORF">GCM10009727_16510</name>
</gene>
<evidence type="ECO:0000313" key="2">
    <source>
        <dbReference type="EMBL" id="GAA2127025.1"/>
    </source>
</evidence>
<reference evidence="3" key="1">
    <citation type="journal article" date="2019" name="Int. J. Syst. Evol. Microbiol.">
        <title>The Global Catalogue of Microorganisms (GCM) 10K type strain sequencing project: providing services to taxonomists for standard genome sequencing and annotation.</title>
        <authorList>
            <consortium name="The Broad Institute Genomics Platform"/>
            <consortium name="The Broad Institute Genome Sequencing Center for Infectious Disease"/>
            <person name="Wu L."/>
            <person name="Ma J."/>
        </authorList>
    </citation>
    <scope>NUCLEOTIDE SEQUENCE [LARGE SCALE GENOMIC DNA]</scope>
    <source>
        <strain evidence="3">JCM 13850</strain>
    </source>
</reference>
<name>A0ABP5K9V2_9ACTN</name>